<sequence>MCNGLKFYVYNTLKMKIKNLKKKQLTKQVKVPIKRVKIPNIS</sequence>
<proteinExistence type="predicted"/>
<name>A0A653Y2V4_SPHMU</name>
<reference evidence="1 2" key="1">
    <citation type="submission" date="2019-10" db="EMBL/GenBank/DDBJ databases">
        <authorList>
            <person name="Karimi E."/>
        </authorList>
    </citation>
    <scope>NUCLEOTIDE SEQUENCE [LARGE SCALE GENOMIC DNA]</scope>
    <source>
        <strain evidence="1">Sphingobacterium sp. 8BC</strain>
    </source>
</reference>
<dbReference type="Proteomes" id="UP000432350">
    <property type="component" value="Unassembled WGS sequence"/>
</dbReference>
<protein>
    <submittedName>
        <fullName evidence="1">Uncharacterized protein</fullName>
    </submittedName>
</protein>
<dbReference type="EMBL" id="CABWMV010000003">
    <property type="protein sequence ID" value="VXC36749.1"/>
    <property type="molecule type" value="Genomic_DNA"/>
</dbReference>
<accession>A0A653Y2V4</accession>
<organism evidence="1 2">
    <name type="scientific">Sphingobacterium multivorum</name>
    <dbReference type="NCBI Taxonomy" id="28454"/>
    <lineage>
        <taxon>Bacteria</taxon>
        <taxon>Pseudomonadati</taxon>
        <taxon>Bacteroidota</taxon>
        <taxon>Sphingobacteriia</taxon>
        <taxon>Sphingobacteriales</taxon>
        <taxon>Sphingobacteriaceae</taxon>
        <taxon>Sphingobacterium</taxon>
    </lineage>
</organism>
<gene>
    <name evidence="1" type="ORF">SPHINGO8BC_110044</name>
</gene>
<evidence type="ECO:0000313" key="2">
    <source>
        <dbReference type="Proteomes" id="UP000432350"/>
    </source>
</evidence>
<dbReference type="AlphaFoldDB" id="A0A653Y2V4"/>
<evidence type="ECO:0000313" key="1">
    <source>
        <dbReference type="EMBL" id="VXC36749.1"/>
    </source>
</evidence>